<keyword evidence="4" id="KW-1185">Reference proteome</keyword>
<keyword evidence="2" id="KW-0081">Bacteriolytic enzyme</keyword>
<dbReference type="Proteomes" id="UP001152795">
    <property type="component" value="Unassembled WGS sequence"/>
</dbReference>
<dbReference type="InterPro" id="IPR031922">
    <property type="entry name" value="Pesticin_C"/>
</dbReference>
<dbReference type="InterPro" id="IPR023347">
    <property type="entry name" value="Lysozyme_dom_sf"/>
</dbReference>
<dbReference type="SUPFAM" id="SSF53955">
    <property type="entry name" value="Lysozyme-like"/>
    <property type="match status" value="1"/>
</dbReference>
<evidence type="ECO:0000256" key="2">
    <source>
        <dbReference type="ARBA" id="ARBA00022638"/>
    </source>
</evidence>
<dbReference type="Pfam" id="PF16754">
    <property type="entry name" value="Pesticin"/>
    <property type="match status" value="1"/>
</dbReference>
<keyword evidence="1" id="KW-0929">Antimicrobial</keyword>
<dbReference type="CDD" id="cd16902">
    <property type="entry name" value="pesticin_lyz"/>
    <property type="match status" value="1"/>
</dbReference>
<organism evidence="3 4">
    <name type="scientific">Paramuricea clavata</name>
    <name type="common">Red gorgonian</name>
    <name type="synonym">Violescent sea-whip</name>
    <dbReference type="NCBI Taxonomy" id="317549"/>
    <lineage>
        <taxon>Eukaryota</taxon>
        <taxon>Metazoa</taxon>
        <taxon>Cnidaria</taxon>
        <taxon>Anthozoa</taxon>
        <taxon>Octocorallia</taxon>
        <taxon>Malacalcyonacea</taxon>
        <taxon>Plexauridae</taxon>
        <taxon>Paramuricea</taxon>
    </lineage>
</organism>
<comment type="caution">
    <text evidence="3">The sequence shown here is derived from an EMBL/GenBank/DDBJ whole genome shotgun (WGS) entry which is preliminary data.</text>
</comment>
<name>A0A7D9LLM4_PARCT</name>
<dbReference type="AlphaFoldDB" id="A0A7D9LLM4"/>
<dbReference type="GO" id="GO:0042742">
    <property type="term" value="P:defense response to bacterium"/>
    <property type="evidence" value="ECO:0007669"/>
    <property type="project" value="UniProtKB-KW"/>
</dbReference>
<dbReference type="InterPro" id="IPR023346">
    <property type="entry name" value="Lysozyme-like_dom_sf"/>
</dbReference>
<accession>A0A7D9LLM4</accession>
<dbReference type="Gene3D" id="1.10.530.40">
    <property type="match status" value="1"/>
</dbReference>
<sequence>MLVRYSILLVFVLGTVYAQTNNCETEYKPADYKCKRRVPTDCKVEQLDCPTSWKSGIPEGSETSAPMIYQKFLNCHEGFTLCGYVPIHRRSGEVLGQSGVTIGAGVDLGSKSRASFASLSSTLVDKLEPYFGLKRNLAACAVIERPLRLTLEEANILTDAVKNDVVTEVSNRYNRNKDENALPFASLPRGIRTAIVSVWCQFGSPSAYPKFWGFVTKNEWNNAIKELRNFYKNPNKQAKGDLKRRNDEADIIEAALE</sequence>
<evidence type="ECO:0000313" key="3">
    <source>
        <dbReference type="EMBL" id="CAB4035805.1"/>
    </source>
</evidence>
<gene>
    <name evidence="3" type="ORF">PACLA_8A063317</name>
</gene>
<reference evidence="3" key="1">
    <citation type="submission" date="2020-04" db="EMBL/GenBank/DDBJ databases">
        <authorList>
            <person name="Alioto T."/>
            <person name="Alioto T."/>
            <person name="Gomez Garrido J."/>
        </authorList>
    </citation>
    <scope>NUCLEOTIDE SEQUENCE</scope>
    <source>
        <strain evidence="3">A484AB</strain>
    </source>
</reference>
<evidence type="ECO:0000313" key="4">
    <source>
        <dbReference type="Proteomes" id="UP001152795"/>
    </source>
</evidence>
<protein>
    <submittedName>
        <fullName evidence="3">Uncharacterized</fullName>
    </submittedName>
</protein>
<evidence type="ECO:0000256" key="1">
    <source>
        <dbReference type="ARBA" id="ARBA00022529"/>
    </source>
</evidence>
<dbReference type="EMBL" id="CACRXK020021383">
    <property type="protein sequence ID" value="CAB4035805.1"/>
    <property type="molecule type" value="Genomic_DNA"/>
</dbReference>
<dbReference type="GO" id="GO:0003796">
    <property type="term" value="F:lysozyme activity"/>
    <property type="evidence" value="ECO:0007669"/>
    <property type="project" value="InterPro"/>
</dbReference>
<proteinExistence type="predicted"/>
<dbReference type="GO" id="GO:0031640">
    <property type="term" value="P:killing of cells of another organism"/>
    <property type="evidence" value="ECO:0007669"/>
    <property type="project" value="UniProtKB-KW"/>
</dbReference>